<feature type="region of interest" description="Disordered" evidence="1">
    <location>
        <begin position="1"/>
        <end position="51"/>
    </location>
</feature>
<sequence length="336" mass="38312">METNDKEPSAAGMDNCPPMSEESDFKSWKIREGEQQTQVTREKTDEEFTEAENNKERADIQATDILSQGLPRHIFNTLNQTKTAKEIWENVELLMQGSGLTEQQKKETLFDQYERLQQRVFNKELRDIWQGNARRRNEQRTHSGSKTRHCLWKLKRKGTILDAEAKAFLIDVECTTPYAEPLAITTTTEFEVRHEDPYDSDVDEAPHAAAAFMANLMHTGPSTRQGTSNDTDFHLEIHGGEQLDSDVDLVIDDHDNTIPYHQYQLNNEVESVLTDVSSIVPGGIFVITILDDLRKLKAQIGNMKEVSTDSILSTLEFQALETENTQLKEELTAVRI</sequence>
<evidence type="ECO:0000313" key="3">
    <source>
        <dbReference type="Proteomes" id="UP001151760"/>
    </source>
</evidence>
<organism evidence="2 3">
    <name type="scientific">Tanacetum coccineum</name>
    <dbReference type="NCBI Taxonomy" id="301880"/>
    <lineage>
        <taxon>Eukaryota</taxon>
        <taxon>Viridiplantae</taxon>
        <taxon>Streptophyta</taxon>
        <taxon>Embryophyta</taxon>
        <taxon>Tracheophyta</taxon>
        <taxon>Spermatophyta</taxon>
        <taxon>Magnoliopsida</taxon>
        <taxon>eudicotyledons</taxon>
        <taxon>Gunneridae</taxon>
        <taxon>Pentapetalae</taxon>
        <taxon>asterids</taxon>
        <taxon>campanulids</taxon>
        <taxon>Asterales</taxon>
        <taxon>Asteraceae</taxon>
        <taxon>Asteroideae</taxon>
        <taxon>Anthemideae</taxon>
        <taxon>Anthemidinae</taxon>
        <taxon>Tanacetum</taxon>
    </lineage>
</organism>
<gene>
    <name evidence="2" type="ORF">Tco_0992296</name>
</gene>
<reference evidence="2" key="2">
    <citation type="submission" date="2022-01" db="EMBL/GenBank/DDBJ databases">
        <authorList>
            <person name="Yamashiro T."/>
            <person name="Shiraishi A."/>
            <person name="Satake H."/>
            <person name="Nakayama K."/>
        </authorList>
    </citation>
    <scope>NUCLEOTIDE SEQUENCE</scope>
</reference>
<evidence type="ECO:0000256" key="1">
    <source>
        <dbReference type="SAM" id="MobiDB-lite"/>
    </source>
</evidence>
<comment type="caution">
    <text evidence="2">The sequence shown here is derived from an EMBL/GenBank/DDBJ whole genome shotgun (WGS) entry which is preliminary data.</text>
</comment>
<dbReference type="Proteomes" id="UP001151760">
    <property type="component" value="Unassembled WGS sequence"/>
</dbReference>
<accession>A0ABQ5F202</accession>
<name>A0ABQ5F202_9ASTR</name>
<keyword evidence="3" id="KW-1185">Reference proteome</keyword>
<proteinExistence type="predicted"/>
<protein>
    <submittedName>
        <fullName evidence="2">Uncharacterized protein</fullName>
    </submittedName>
</protein>
<dbReference type="Pfam" id="PF14223">
    <property type="entry name" value="Retrotran_gag_2"/>
    <property type="match status" value="1"/>
</dbReference>
<feature type="compositionally biased region" description="Basic and acidic residues" evidence="1">
    <location>
        <begin position="23"/>
        <end position="51"/>
    </location>
</feature>
<dbReference type="EMBL" id="BQNB010016913">
    <property type="protein sequence ID" value="GJT57242.1"/>
    <property type="molecule type" value="Genomic_DNA"/>
</dbReference>
<reference evidence="2" key="1">
    <citation type="journal article" date="2022" name="Int. J. Mol. Sci.">
        <title>Draft Genome of Tanacetum Coccineum: Genomic Comparison of Closely Related Tanacetum-Family Plants.</title>
        <authorList>
            <person name="Yamashiro T."/>
            <person name="Shiraishi A."/>
            <person name="Nakayama K."/>
            <person name="Satake H."/>
        </authorList>
    </citation>
    <scope>NUCLEOTIDE SEQUENCE</scope>
</reference>
<evidence type="ECO:0000313" key="2">
    <source>
        <dbReference type="EMBL" id="GJT57242.1"/>
    </source>
</evidence>